<dbReference type="EMBL" id="FOTR01000002">
    <property type="protein sequence ID" value="SFL58592.1"/>
    <property type="molecule type" value="Genomic_DNA"/>
</dbReference>
<reference evidence="3" key="1">
    <citation type="submission" date="2016-10" db="EMBL/GenBank/DDBJ databases">
        <authorList>
            <person name="Varghese N."/>
            <person name="Submissions S."/>
        </authorList>
    </citation>
    <scope>NUCLEOTIDE SEQUENCE [LARGE SCALE GENOMIC DNA]</scope>
    <source>
        <strain evidence="3">CGMCC 1.4250</strain>
    </source>
</reference>
<proteinExistence type="predicted"/>
<evidence type="ECO:0000313" key="2">
    <source>
        <dbReference type="EMBL" id="SFL58592.1"/>
    </source>
</evidence>
<dbReference type="RefSeq" id="WP_091482077.1">
    <property type="nucleotide sequence ID" value="NZ_FOTR01000002.1"/>
</dbReference>
<dbReference type="SUPFAM" id="SSF55729">
    <property type="entry name" value="Acyl-CoA N-acyltransferases (Nat)"/>
    <property type="match status" value="1"/>
</dbReference>
<dbReference type="AlphaFoldDB" id="A0A1I4IW31"/>
<dbReference type="InterPro" id="IPR016181">
    <property type="entry name" value="Acyl_CoA_acyltransferase"/>
</dbReference>
<dbReference type="STRING" id="334253.SAMN04487943_102333"/>
<keyword evidence="2" id="KW-0689">Ribosomal protein</keyword>
<organism evidence="2 3">
    <name type="scientific">Gracilibacillus orientalis</name>
    <dbReference type="NCBI Taxonomy" id="334253"/>
    <lineage>
        <taxon>Bacteria</taxon>
        <taxon>Bacillati</taxon>
        <taxon>Bacillota</taxon>
        <taxon>Bacilli</taxon>
        <taxon>Bacillales</taxon>
        <taxon>Bacillaceae</taxon>
        <taxon>Gracilibacillus</taxon>
    </lineage>
</organism>
<feature type="domain" description="N-acetyltransferase" evidence="1">
    <location>
        <begin position="3"/>
        <end position="147"/>
    </location>
</feature>
<dbReference type="Pfam" id="PF00583">
    <property type="entry name" value="Acetyltransf_1"/>
    <property type="match status" value="1"/>
</dbReference>
<keyword evidence="2" id="KW-0687">Ribonucleoprotein</keyword>
<dbReference type="CDD" id="cd04301">
    <property type="entry name" value="NAT_SF"/>
    <property type="match status" value="1"/>
</dbReference>
<accession>A0A1I4IW31</accession>
<dbReference type="GO" id="GO:0016747">
    <property type="term" value="F:acyltransferase activity, transferring groups other than amino-acyl groups"/>
    <property type="evidence" value="ECO:0007669"/>
    <property type="project" value="InterPro"/>
</dbReference>
<sequence>MPERIETMTIDKLNQCIDLYISVFNSEPWNETWSYEIAKERLTDLINTPKFLGFSLYNGDKLIGFIAGNTKKSYHGLTYYLAELCVNNEIQGKGYGTKLLKYLETELKKRDTKSLYLLTSKEGLAETFYKKNDYLISNNRIVLKKDL</sequence>
<dbReference type="PROSITE" id="PS51186">
    <property type="entry name" value="GNAT"/>
    <property type="match status" value="1"/>
</dbReference>
<gene>
    <name evidence="2" type="ORF">SAMN04487943_102333</name>
</gene>
<dbReference type="InterPro" id="IPR000182">
    <property type="entry name" value="GNAT_dom"/>
</dbReference>
<evidence type="ECO:0000313" key="3">
    <source>
        <dbReference type="Proteomes" id="UP000198565"/>
    </source>
</evidence>
<dbReference type="Proteomes" id="UP000198565">
    <property type="component" value="Unassembled WGS sequence"/>
</dbReference>
<dbReference type="OrthoDB" id="9775804at2"/>
<evidence type="ECO:0000259" key="1">
    <source>
        <dbReference type="PROSITE" id="PS51186"/>
    </source>
</evidence>
<keyword evidence="3" id="KW-1185">Reference proteome</keyword>
<name>A0A1I4IW31_9BACI</name>
<dbReference type="Gene3D" id="3.40.630.30">
    <property type="match status" value="1"/>
</dbReference>
<dbReference type="GO" id="GO:0005840">
    <property type="term" value="C:ribosome"/>
    <property type="evidence" value="ECO:0007669"/>
    <property type="project" value="UniProtKB-KW"/>
</dbReference>
<protein>
    <submittedName>
        <fullName evidence="2">Ribosomal protein S18 acetylase RimI</fullName>
    </submittedName>
</protein>